<evidence type="ECO:0000313" key="2">
    <source>
        <dbReference type="EMBL" id="MCE7006733.1"/>
    </source>
</evidence>
<proteinExistence type="predicted"/>
<dbReference type="RefSeq" id="WP_233728176.1">
    <property type="nucleotide sequence ID" value="NZ_JAJVCN010000002.1"/>
</dbReference>
<reference evidence="2 3" key="1">
    <citation type="submission" date="2021-12" db="EMBL/GenBank/DDBJ databases">
        <title>Genome sequence of Kibdelosporangium philippinense ATCC 49844.</title>
        <authorList>
            <person name="Fedorov E.A."/>
            <person name="Omeragic M."/>
            <person name="Shalygina K.F."/>
            <person name="Maclea K.S."/>
        </authorList>
    </citation>
    <scope>NUCLEOTIDE SEQUENCE [LARGE SCALE GENOMIC DNA]</scope>
    <source>
        <strain evidence="2 3">ATCC 49844</strain>
    </source>
</reference>
<feature type="region of interest" description="Disordered" evidence="1">
    <location>
        <begin position="61"/>
        <end position="96"/>
    </location>
</feature>
<accession>A0ABS8ZI30</accession>
<evidence type="ECO:0000256" key="1">
    <source>
        <dbReference type="SAM" id="MobiDB-lite"/>
    </source>
</evidence>
<name>A0ABS8ZI30_9PSEU</name>
<gene>
    <name evidence="2" type="ORF">LWC34_28475</name>
</gene>
<comment type="caution">
    <text evidence="2">The sequence shown here is derived from an EMBL/GenBank/DDBJ whole genome shotgun (WGS) entry which is preliminary data.</text>
</comment>
<dbReference type="Proteomes" id="UP001521150">
    <property type="component" value="Unassembled WGS sequence"/>
</dbReference>
<dbReference type="EMBL" id="JAJVCN010000002">
    <property type="protein sequence ID" value="MCE7006733.1"/>
    <property type="molecule type" value="Genomic_DNA"/>
</dbReference>
<protein>
    <submittedName>
        <fullName evidence="2">Uncharacterized protein</fullName>
    </submittedName>
</protein>
<evidence type="ECO:0000313" key="3">
    <source>
        <dbReference type="Proteomes" id="UP001521150"/>
    </source>
</evidence>
<organism evidence="2 3">
    <name type="scientific">Kibdelosporangium philippinense</name>
    <dbReference type="NCBI Taxonomy" id="211113"/>
    <lineage>
        <taxon>Bacteria</taxon>
        <taxon>Bacillati</taxon>
        <taxon>Actinomycetota</taxon>
        <taxon>Actinomycetes</taxon>
        <taxon>Pseudonocardiales</taxon>
        <taxon>Pseudonocardiaceae</taxon>
        <taxon>Kibdelosporangium</taxon>
    </lineage>
</organism>
<keyword evidence="3" id="KW-1185">Reference proteome</keyword>
<sequence length="96" mass="9837">MPSKAGADLVNWHSGQPPALLLSLDPGDAMVLPPVTGKHKVEVAAFLLALAEKATELAEILDPDGMPAPPEANDEGSSGGRHMLRDEFGDAGGGVL</sequence>